<accession>A0ABQ9P4Z6</accession>
<keyword evidence="1" id="KW-0812">Transmembrane</keyword>
<evidence type="ECO:0000256" key="1">
    <source>
        <dbReference type="SAM" id="Phobius"/>
    </source>
</evidence>
<comment type="caution">
    <text evidence="2">The sequence shown here is derived from an EMBL/GenBank/DDBJ whole genome shotgun (WGS) entry which is preliminary data.</text>
</comment>
<keyword evidence="1" id="KW-1133">Transmembrane helix</keyword>
<organism evidence="2 3">
    <name type="scientific">Coniosporium apollinis</name>
    <dbReference type="NCBI Taxonomy" id="61459"/>
    <lineage>
        <taxon>Eukaryota</taxon>
        <taxon>Fungi</taxon>
        <taxon>Dikarya</taxon>
        <taxon>Ascomycota</taxon>
        <taxon>Pezizomycotina</taxon>
        <taxon>Dothideomycetes</taxon>
        <taxon>Dothideomycetes incertae sedis</taxon>
        <taxon>Coniosporium</taxon>
    </lineage>
</organism>
<dbReference type="EMBL" id="JAPDRL010000009">
    <property type="protein sequence ID" value="KAJ9667943.1"/>
    <property type="molecule type" value="Genomic_DNA"/>
</dbReference>
<evidence type="ECO:0000313" key="2">
    <source>
        <dbReference type="EMBL" id="KAJ9667943.1"/>
    </source>
</evidence>
<proteinExistence type="predicted"/>
<evidence type="ECO:0000313" key="3">
    <source>
        <dbReference type="Proteomes" id="UP001172684"/>
    </source>
</evidence>
<feature type="transmembrane region" description="Helical" evidence="1">
    <location>
        <begin position="17"/>
        <end position="37"/>
    </location>
</feature>
<protein>
    <recommendedName>
        <fullName evidence="4">MARVEL domain-containing protein</fullName>
    </recommendedName>
</protein>
<name>A0ABQ9P4Z6_9PEZI</name>
<evidence type="ECO:0008006" key="4">
    <source>
        <dbReference type="Google" id="ProtNLM"/>
    </source>
</evidence>
<gene>
    <name evidence="2" type="ORF">H2201_001748</name>
</gene>
<dbReference type="Proteomes" id="UP001172684">
    <property type="component" value="Unassembled WGS sequence"/>
</dbReference>
<reference evidence="2" key="1">
    <citation type="submission" date="2022-10" db="EMBL/GenBank/DDBJ databases">
        <title>Culturing micro-colonial fungi from biological soil crusts in the Mojave desert and describing Neophaeococcomyces mojavensis, and introducing the new genera and species Taxawa tesnikishii.</title>
        <authorList>
            <person name="Kurbessoian T."/>
            <person name="Stajich J.E."/>
        </authorList>
    </citation>
    <scope>NUCLEOTIDE SEQUENCE</scope>
    <source>
        <strain evidence="2">TK_1</strain>
    </source>
</reference>
<keyword evidence="1" id="KW-0472">Membrane</keyword>
<sequence length="115" mass="13172">MLMSCLKEANQPRWLRWLWVLFDVAFVGASIAVATLTRPNGGPSGPRHCYSNRDVDNESKVTGNIADVRDDTCNLPWGTLILSIITFYEVRDRHRERHSLDEEARLKHEHEIGAK</sequence>
<keyword evidence="3" id="KW-1185">Reference proteome</keyword>